<organism evidence="6 7">
    <name type="scientific">Piscinibacter koreensis</name>
    <dbReference type="NCBI Taxonomy" id="2742824"/>
    <lineage>
        <taxon>Bacteria</taxon>
        <taxon>Pseudomonadati</taxon>
        <taxon>Pseudomonadota</taxon>
        <taxon>Betaproteobacteria</taxon>
        <taxon>Burkholderiales</taxon>
        <taxon>Sphaerotilaceae</taxon>
        <taxon>Piscinibacter</taxon>
    </lineage>
</organism>
<dbReference type="GO" id="GO:0051191">
    <property type="term" value="P:prosthetic group biosynthetic process"/>
    <property type="evidence" value="ECO:0007669"/>
    <property type="project" value="TreeGrafter"/>
</dbReference>
<dbReference type="GO" id="GO:0005524">
    <property type="term" value="F:ATP binding"/>
    <property type="evidence" value="ECO:0007669"/>
    <property type="project" value="UniProtKB-KW"/>
</dbReference>
<dbReference type="EMBL" id="JABWMJ010000005">
    <property type="protein sequence ID" value="NUZ06414.1"/>
    <property type="molecule type" value="Genomic_DNA"/>
</dbReference>
<evidence type="ECO:0000256" key="4">
    <source>
        <dbReference type="ARBA" id="ARBA00022741"/>
    </source>
</evidence>
<dbReference type="PANTHER" id="PTHR30201:SF2">
    <property type="entry name" value="2-(5''-TRIPHOSPHORIBOSYL)-3'-DEPHOSPHOCOENZYME-A SYNTHASE"/>
    <property type="match status" value="1"/>
</dbReference>
<dbReference type="PANTHER" id="PTHR30201">
    <property type="entry name" value="TRIPHOSPHORIBOSYL-DEPHOSPHO-COA SYNTHASE"/>
    <property type="match status" value="1"/>
</dbReference>
<dbReference type="InterPro" id="IPR002736">
    <property type="entry name" value="CitG"/>
</dbReference>
<sequence length="307" mass="31785">MRLRVVSTVDGAPVRAHCEGSGRAAAGAAPPCASLDATLRRIARAATAALYDELALHPKPGLVSFVDRGSHADMDATTFMRSLFALRHYFAQVTALGACGAAFEALEGAGIAAERRMLRATGGINTHRGAVFTLGLLCAAAGRCAAAGELPTAEVLRRHLQQGWGAALHARAGAPPRSPAAAAARAAGLASANDEAARGFPVLFDAVWPALCRARGDGVDPQGARLDALLAAIASLDDTNLLRRGGRAGLDFARDAAARWLAQGGARRVGAVGHLEALHRDFVRRRLSPGGAADMLAAACWLERVSR</sequence>
<reference evidence="6 7" key="1">
    <citation type="submission" date="2020-06" db="EMBL/GenBank/DDBJ databases">
        <title>Schlegella sp. ID0723 isolated from air conditioner.</title>
        <authorList>
            <person name="Kim D.Y."/>
            <person name="Kim D.-U."/>
        </authorList>
    </citation>
    <scope>NUCLEOTIDE SEQUENCE [LARGE SCALE GENOMIC DNA]</scope>
    <source>
        <strain evidence="6 7">ID0723</strain>
    </source>
</reference>
<keyword evidence="7" id="KW-1185">Reference proteome</keyword>
<dbReference type="GO" id="GO:0046917">
    <property type="term" value="F:triphosphoribosyl-dephospho-CoA synthase activity"/>
    <property type="evidence" value="ECO:0007669"/>
    <property type="project" value="UniProtKB-EC"/>
</dbReference>
<evidence type="ECO:0000256" key="1">
    <source>
        <dbReference type="ARBA" id="ARBA00001210"/>
    </source>
</evidence>
<dbReference type="EC" id="2.4.2.52" evidence="2"/>
<dbReference type="Pfam" id="PF01874">
    <property type="entry name" value="CitG"/>
    <property type="match status" value="1"/>
</dbReference>
<keyword evidence="4" id="KW-0547">Nucleotide-binding</keyword>
<keyword evidence="3" id="KW-0808">Transferase</keyword>
<dbReference type="Proteomes" id="UP000529637">
    <property type="component" value="Unassembled WGS sequence"/>
</dbReference>
<evidence type="ECO:0000313" key="7">
    <source>
        <dbReference type="Proteomes" id="UP000529637"/>
    </source>
</evidence>
<proteinExistence type="predicted"/>
<evidence type="ECO:0000256" key="5">
    <source>
        <dbReference type="ARBA" id="ARBA00022840"/>
    </source>
</evidence>
<comment type="caution">
    <text evidence="6">The sequence shown here is derived from an EMBL/GenBank/DDBJ whole genome shotgun (WGS) entry which is preliminary data.</text>
</comment>
<name>A0A7Y6NNK9_9BURK</name>
<protein>
    <recommendedName>
        <fullName evidence="2">triphosphoribosyl-dephospho-CoA synthase</fullName>
        <ecNumber evidence="2">2.4.2.52</ecNumber>
    </recommendedName>
</protein>
<accession>A0A7Y6NNK9</accession>
<keyword evidence="5" id="KW-0067">ATP-binding</keyword>
<evidence type="ECO:0000256" key="3">
    <source>
        <dbReference type="ARBA" id="ARBA00022679"/>
    </source>
</evidence>
<evidence type="ECO:0000313" key="6">
    <source>
        <dbReference type="EMBL" id="NUZ06414.1"/>
    </source>
</evidence>
<gene>
    <name evidence="6" type="ORF">HQN59_11650</name>
</gene>
<comment type="catalytic activity">
    <reaction evidence="1">
        <text>3'-dephospho-CoA + ATP = 2'-(5''-triphospho-alpha-D-ribosyl)-3'-dephospho-CoA + adenine</text>
        <dbReference type="Rhea" id="RHEA:15117"/>
        <dbReference type="ChEBI" id="CHEBI:16708"/>
        <dbReference type="ChEBI" id="CHEBI:30616"/>
        <dbReference type="ChEBI" id="CHEBI:57328"/>
        <dbReference type="ChEBI" id="CHEBI:61378"/>
        <dbReference type="EC" id="2.4.2.52"/>
    </reaction>
</comment>
<dbReference type="AlphaFoldDB" id="A0A7Y6NNK9"/>
<evidence type="ECO:0000256" key="2">
    <source>
        <dbReference type="ARBA" id="ARBA00012074"/>
    </source>
</evidence>
<dbReference type="Gene3D" id="1.10.4200.10">
    <property type="entry name" value="Triphosphoribosyl-dephospho-CoA protein"/>
    <property type="match status" value="2"/>
</dbReference>